<gene>
    <name evidence="14 16" type="primary">ribA</name>
    <name evidence="16" type="ORF">D1781_16550</name>
</gene>
<evidence type="ECO:0000256" key="11">
    <source>
        <dbReference type="ARBA" id="ARBA00023134"/>
    </source>
</evidence>
<dbReference type="InterPro" id="IPR000422">
    <property type="entry name" value="DHBP_synthase_RibB"/>
</dbReference>
<comment type="function">
    <text evidence="2">Catalyzes the conversion of D-ribulose 5-phosphate to formate and 3,4-dihydroxy-2-butanone 4-phosphate.</text>
</comment>
<feature type="active site" description="Proton acceptor" evidence="14">
    <location>
        <position position="342"/>
    </location>
</feature>
<feature type="binding site" evidence="14">
    <location>
        <position position="270"/>
    </location>
    <ligand>
        <name>Zn(2+)</name>
        <dbReference type="ChEBI" id="CHEBI:29105"/>
        <note>catalytic</note>
    </ligand>
</feature>
<comment type="catalytic activity">
    <reaction evidence="13 14">
        <text>GTP + 4 H2O = 2,5-diamino-6-hydroxy-4-(5-phosphoribosylamino)-pyrimidine + formate + 2 phosphate + 3 H(+)</text>
        <dbReference type="Rhea" id="RHEA:23704"/>
        <dbReference type="ChEBI" id="CHEBI:15377"/>
        <dbReference type="ChEBI" id="CHEBI:15378"/>
        <dbReference type="ChEBI" id="CHEBI:15740"/>
        <dbReference type="ChEBI" id="CHEBI:37565"/>
        <dbReference type="ChEBI" id="CHEBI:43474"/>
        <dbReference type="ChEBI" id="CHEBI:58614"/>
        <dbReference type="EC" id="3.5.4.25"/>
    </reaction>
</comment>
<feature type="binding site" evidence="14">
    <location>
        <position position="365"/>
    </location>
    <ligand>
        <name>GTP</name>
        <dbReference type="ChEBI" id="CHEBI:37565"/>
    </ligand>
</feature>
<keyword evidence="17" id="KW-1185">Reference proteome</keyword>
<keyword evidence="6 14" id="KW-0686">Riboflavin biosynthesis</keyword>
<keyword evidence="8 14" id="KW-0547">Nucleotide-binding</keyword>
<keyword evidence="7 14" id="KW-0479">Metal-binding</keyword>
<dbReference type="GO" id="GO:0005829">
    <property type="term" value="C:cytosol"/>
    <property type="evidence" value="ECO:0007669"/>
    <property type="project" value="TreeGrafter"/>
</dbReference>
<dbReference type="Gene3D" id="3.40.50.10990">
    <property type="entry name" value="GTP cyclohydrolase II"/>
    <property type="match status" value="1"/>
</dbReference>
<dbReference type="UniPathway" id="UPA00275">
    <property type="reaction ID" value="UER00399"/>
</dbReference>
<dbReference type="OrthoDB" id="9793111at2"/>
<feature type="binding site" evidence="14">
    <location>
        <position position="330"/>
    </location>
    <ligand>
        <name>GTP</name>
        <dbReference type="ChEBI" id="CHEBI:37565"/>
    </ligand>
</feature>
<feature type="binding site" evidence="14">
    <location>
        <position position="281"/>
    </location>
    <ligand>
        <name>Zn(2+)</name>
        <dbReference type="ChEBI" id="CHEBI:29105"/>
        <note>catalytic</note>
    </ligand>
</feature>
<dbReference type="FunFam" id="3.40.50.10990:FF:000001">
    <property type="entry name" value="Riboflavin biosynthesis protein RibBA"/>
    <property type="match status" value="1"/>
</dbReference>
<evidence type="ECO:0000256" key="13">
    <source>
        <dbReference type="ARBA" id="ARBA00049295"/>
    </source>
</evidence>
<dbReference type="Pfam" id="PF00926">
    <property type="entry name" value="DHBP_synthase"/>
    <property type="match status" value="1"/>
</dbReference>
<dbReference type="InterPro" id="IPR036144">
    <property type="entry name" value="RibA-like_sf"/>
</dbReference>
<dbReference type="GO" id="GO:0008270">
    <property type="term" value="F:zinc ion binding"/>
    <property type="evidence" value="ECO:0007669"/>
    <property type="project" value="UniProtKB-UniRule"/>
</dbReference>
<evidence type="ECO:0000256" key="6">
    <source>
        <dbReference type="ARBA" id="ARBA00022619"/>
    </source>
</evidence>
<organism evidence="16 17">
    <name type="scientific">Amnibacterium setariae</name>
    <dbReference type="NCBI Taxonomy" id="2306585"/>
    <lineage>
        <taxon>Bacteria</taxon>
        <taxon>Bacillati</taxon>
        <taxon>Actinomycetota</taxon>
        <taxon>Actinomycetes</taxon>
        <taxon>Micrococcales</taxon>
        <taxon>Microbacteriaceae</taxon>
        <taxon>Amnibacterium</taxon>
    </lineage>
</organism>
<dbReference type="AlphaFoldDB" id="A0A3A1TY92"/>
<dbReference type="NCBIfam" id="NF001591">
    <property type="entry name" value="PRK00393.1"/>
    <property type="match status" value="1"/>
</dbReference>
<dbReference type="Pfam" id="PF00925">
    <property type="entry name" value="GTP_cyclohydro2"/>
    <property type="match status" value="1"/>
</dbReference>
<evidence type="ECO:0000256" key="10">
    <source>
        <dbReference type="ARBA" id="ARBA00022833"/>
    </source>
</evidence>
<dbReference type="SUPFAM" id="SSF142695">
    <property type="entry name" value="RibA-like"/>
    <property type="match status" value="1"/>
</dbReference>
<feature type="binding site" evidence="14">
    <location>
        <position position="370"/>
    </location>
    <ligand>
        <name>GTP</name>
        <dbReference type="ChEBI" id="CHEBI:37565"/>
    </ligand>
</feature>
<dbReference type="GO" id="GO:0003935">
    <property type="term" value="F:GTP cyclohydrolase II activity"/>
    <property type="evidence" value="ECO:0007669"/>
    <property type="project" value="UniProtKB-UniRule"/>
</dbReference>
<dbReference type="NCBIfam" id="TIGR00506">
    <property type="entry name" value="ribB"/>
    <property type="match status" value="1"/>
</dbReference>
<evidence type="ECO:0000313" key="17">
    <source>
        <dbReference type="Proteomes" id="UP000265742"/>
    </source>
</evidence>
<comment type="caution">
    <text evidence="16">The sequence shown here is derived from an EMBL/GenBank/DDBJ whole genome shotgun (WGS) entry which is preliminary data.</text>
</comment>
<comment type="similarity">
    <text evidence="14">Belongs to the GTP cyclohydrolase II family.</text>
</comment>
<keyword evidence="10 14" id="KW-0862">Zinc</keyword>
<dbReference type="EC" id="3.5.4.25" evidence="14"/>
<comment type="cofactor">
    <cofactor evidence="14">
        <name>Zn(2+)</name>
        <dbReference type="ChEBI" id="CHEBI:29105"/>
    </cofactor>
    <text evidence="14">Binds 1 zinc ion per subunit.</text>
</comment>
<dbReference type="SUPFAM" id="SSF55821">
    <property type="entry name" value="YrdC/RibB"/>
    <property type="match status" value="1"/>
</dbReference>
<comment type="pathway">
    <text evidence="3 14">Cofactor biosynthesis; riboflavin biosynthesis; 5-amino-6-(D-ribitylamino)uracil from GTP: step 1/4.</text>
</comment>
<comment type="catalytic activity">
    <reaction evidence="1">
        <text>D-ribulose 5-phosphate = (2S)-2-hydroxy-3-oxobutyl phosphate + formate + H(+)</text>
        <dbReference type="Rhea" id="RHEA:18457"/>
        <dbReference type="ChEBI" id="CHEBI:15378"/>
        <dbReference type="ChEBI" id="CHEBI:15740"/>
        <dbReference type="ChEBI" id="CHEBI:58121"/>
        <dbReference type="ChEBI" id="CHEBI:58830"/>
        <dbReference type="EC" id="4.1.99.12"/>
    </reaction>
</comment>
<comment type="function">
    <text evidence="12 14">Catalyzes the conversion of GTP to 2,5-diamino-6-ribosylamino-4(3H)-pyrimidinone 5'-phosphate (DARP), formate and pyrophosphate.</text>
</comment>
<evidence type="ECO:0000256" key="9">
    <source>
        <dbReference type="ARBA" id="ARBA00022801"/>
    </source>
</evidence>
<evidence type="ECO:0000313" key="16">
    <source>
        <dbReference type="EMBL" id="RIX26669.1"/>
    </source>
</evidence>
<dbReference type="RefSeq" id="WP_119483745.1">
    <property type="nucleotide sequence ID" value="NZ_QXTG01000003.1"/>
</dbReference>
<feature type="binding site" evidence="14">
    <location>
        <begin position="265"/>
        <end position="269"/>
    </location>
    <ligand>
        <name>GTP</name>
        <dbReference type="ChEBI" id="CHEBI:37565"/>
    </ligand>
</feature>
<dbReference type="GO" id="GO:0008686">
    <property type="term" value="F:3,4-dihydroxy-2-butanone-4-phosphate synthase activity"/>
    <property type="evidence" value="ECO:0007669"/>
    <property type="project" value="UniProtKB-EC"/>
</dbReference>
<dbReference type="InterPro" id="IPR000926">
    <property type="entry name" value="RibA"/>
</dbReference>
<dbReference type="InterPro" id="IPR032677">
    <property type="entry name" value="GTP_cyclohydro_II"/>
</dbReference>
<sequence length="423" mass="45015">MPLAPVEEVLAALREGRVVIVADDEERENEGDAVVSAALATPETIAWVVNHSSGFICAPMTNAIADRLDLPLMVRENQDPRGTAYTVSVDATDRLSTGISAADRAHTLNVLADLDSTPALVSRPGHVLPLRAVDGGVRQRGGHTEAAVDLMKLAGLAPVAAIAEISSPDGTMTRLPGLLELGEREGVPVTTVAAIRAHLDEHPAECDAAAITVPPPAPRVRFEVETNLRTVHGVFRTRAYRDLLTGDEHVALVADGEGSRPPVVRVHSECLTGEAFGSAQCECGPQLETALQRVQQEGGAVVYLRGQEGRGIGLIDKLRAYRLQEDGFDTLDANLALGLPVDAREYGAAAAILADLGFDGIRLLTNNPDKIAQLEAHGVRIAAREPLVVGVGAANERYLETKRDRMGHLIDRPHAVDTERRAG</sequence>
<reference evidence="17" key="1">
    <citation type="submission" date="2018-09" db="EMBL/GenBank/DDBJ databases">
        <authorList>
            <person name="Kim I."/>
        </authorList>
    </citation>
    <scope>NUCLEOTIDE SEQUENCE [LARGE SCALE GENOMIC DNA]</scope>
    <source>
        <strain evidence="17">DD4a</strain>
    </source>
</reference>
<proteinExistence type="inferred from homology"/>
<evidence type="ECO:0000256" key="12">
    <source>
        <dbReference type="ARBA" id="ARBA00043932"/>
    </source>
</evidence>
<evidence type="ECO:0000256" key="5">
    <source>
        <dbReference type="ARBA" id="ARBA00005520"/>
    </source>
</evidence>
<keyword evidence="11 14" id="KW-0342">GTP-binding</keyword>
<evidence type="ECO:0000256" key="1">
    <source>
        <dbReference type="ARBA" id="ARBA00000141"/>
    </source>
</evidence>
<dbReference type="PANTHER" id="PTHR21327:SF18">
    <property type="entry name" value="3,4-DIHYDROXY-2-BUTANONE 4-PHOSPHATE SYNTHASE"/>
    <property type="match status" value="1"/>
</dbReference>
<feature type="active site" description="Nucleophile" evidence="14">
    <location>
        <position position="344"/>
    </location>
</feature>
<evidence type="ECO:0000256" key="4">
    <source>
        <dbReference type="ARBA" id="ARBA00004904"/>
    </source>
</evidence>
<dbReference type="GO" id="GO:0005525">
    <property type="term" value="F:GTP binding"/>
    <property type="evidence" value="ECO:0007669"/>
    <property type="project" value="UniProtKB-KW"/>
</dbReference>
<keyword evidence="9 14" id="KW-0378">Hydrolase</keyword>
<accession>A0A3A1TY92</accession>
<dbReference type="HAMAP" id="MF_00179">
    <property type="entry name" value="RibA"/>
    <property type="match status" value="1"/>
</dbReference>
<dbReference type="Proteomes" id="UP000265742">
    <property type="component" value="Unassembled WGS sequence"/>
</dbReference>
<evidence type="ECO:0000256" key="14">
    <source>
        <dbReference type="HAMAP-Rule" id="MF_00179"/>
    </source>
</evidence>
<dbReference type="GO" id="GO:0009231">
    <property type="term" value="P:riboflavin biosynthetic process"/>
    <property type="evidence" value="ECO:0007669"/>
    <property type="project" value="UniProtKB-UniRule"/>
</dbReference>
<dbReference type="CDD" id="cd00641">
    <property type="entry name" value="GTP_cyclohydro2"/>
    <property type="match status" value="1"/>
</dbReference>
<name>A0A3A1TY92_9MICO</name>
<evidence type="ECO:0000256" key="3">
    <source>
        <dbReference type="ARBA" id="ARBA00004853"/>
    </source>
</evidence>
<feature type="binding site" evidence="14">
    <location>
        <position position="286"/>
    </location>
    <ligand>
        <name>GTP</name>
        <dbReference type="ChEBI" id="CHEBI:37565"/>
    </ligand>
</feature>
<feature type="domain" description="GTP cyclohydrolase II" evidence="15">
    <location>
        <begin position="224"/>
        <end position="385"/>
    </location>
</feature>
<evidence type="ECO:0000256" key="8">
    <source>
        <dbReference type="ARBA" id="ARBA00022741"/>
    </source>
</evidence>
<evidence type="ECO:0000259" key="15">
    <source>
        <dbReference type="Pfam" id="PF00925"/>
    </source>
</evidence>
<evidence type="ECO:0000256" key="2">
    <source>
        <dbReference type="ARBA" id="ARBA00002284"/>
    </source>
</evidence>
<comment type="pathway">
    <text evidence="4">Cofactor biosynthesis; riboflavin biosynthesis; 2-hydroxy-3-oxobutyl phosphate from D-ribulose 5-phosphate: step 1/1.</text>
</comment>
<evidence type="ECO:0000256" key="7">
    <source>
        <dbReference type="ARBA" id="ARBA00022723"/>
    </source>
</evidence>
<dbReference type="PIRSF" id="PIRSF001259">
    <property type="entry name" value="RibA"/>
    <property type="match status" value="1"/>
</dbReference>
<dbReference type="PANTHER" id="PTHR21327">
    <property type="entry name" value="GTP CYCLOHYDROLASE II-RELATED"/>
    <property type="match status" value="1"/>
</dbReference>
<comment type="similarity">
    <text evidence="5">In the N-terminal section; belongs to the DHBP synthase family.</text>
</comment>
<dbReference type="EMBL" id="QXTG01000003">
    <property type="protein sequence ID" value="RIX26669.1"/>
    <property type="molecule type" value="Genomic_DNA"/>
</dbReference>
<feature type="binding site" evidence="14">
    <location>
        <begin position="308"/>
        <end position="310"/>
    </location>
    <ligand>
        <name>GTP</name>
        <dbReference type="ChEBI" id="CHEBI:37565"/>
    </ligand>
</feature>
<feature type="binding site" evidence="14">
    <location>
        <position position="283"/>
    </location>
    <ligand>
        <name>Zn(2+)</name>
        <dbReference type="ChEBI" id="CHEBI:29105"/>
        <note>catalytic</note>
    </ligand>
</feature>
<dbReference type="NCBIfam" id="TIGR00505">
    <property type="entry name" value="ribA"/>
    <property type="match status" value="1"/>
</dbReference>
<dbReference type="Gene3D" id="3.90.870.10">
    <property type="entry name" value="DHBP synthase"/>
    <property type="match status" value="1"/>
</dbReference>
<dbReference type="InterPro" id="IPR017945">
    <property type="entry name" value="DHBP_synth_RibB-like_a/b_dom"/>
</dbReference>
<protein>
    <recommendedName>
        <fullName evidence="14">GTP cyclohydrolase-2</fullName>
        <ecNumber evidence="14">3.5.4.25</ecNumber>
    </recommendedName>
    <alternativeName>
        <fullName evidence="14">GTP cyclohydrolase II</fullName>
    </alternativeName>
</protein>